<dbReference type="InterPro" id="IPR008979">
    <property type="entry name" value="Galactose-bd-like_sf"/>
</dbReference>
<protein>
    <recommendedName>
        <fullName evidence="3">Carbohydrate-binding protein</fullName>
    </recommendedName>
</protein>
<dbReference type="EMBL" id="SGXF01000001">
    <property type="protein sequence ID" value="RZT02284.1"/>
    <property type="molecule type" value="Genomic_DNA"/>
</dbReference>
<comment type="caution">
    <text evidence="1">The sequence shown here is derived from an EMBL/GenBank/DDBJ whole genome shotgun (WGS) entry which is preliminary data.</text>
</comment>
<dbReference type="SUPFAM" id="SSF49785">
    <property type="entry name" value="Galactose-binding domain-like"/>
    <property type="match status" value="1"/>
</dbReference>
<evidence type="ECO:0008006" key="3">
    <source>
        <dbReference type="Google" id="ProtNLM"/>
    </source>
</evidence>
<keyword evidence="2" id="KW-1185">Reference proteome</keyword>
<reference evidence="1 2" key="1">
    <citation type="submission" date="2019-02" db="EMBL/GenBank/DDBJ databases">
        <title>Genomic Encyclopedia of Type Strains, Phase IV (KMG-IV): sequencing the most valuable type-strain genomes for metagenomic binning, comparative biology and taxonomic classification.</title>
        <authorList>
            <person name="Goeker M."/>
        </authorList>
    </citation>
    <scope>NUCLEOTIDE SEQUENCE [LARGE SCALE GENOMIC DNA]</scope>
    <source>
        <strain evidence="1 2">DSM 29486</strain>
    </source>
</reference>
<dbReference type="AlphaFoldDB" id="A0A4Q7PN49"/>
<dbReference type="RefSeq" id="WP_207220566.1">
    <property type="nucleotide sequence ID" value="NZ_SGXF01000001.1"/>
</dbReference>
<name>A0A4Q7PN49_9FIRM</name>
<gene>
    <name evidence="1" type="ORF">EV209_0395</name>
</gene>
<sequence>MSEMKFQVLAADGRVKAESTGGNRVSLVFEEAYEEGDQIVFTTERTGMFYQIQVDDCLGEGVVYLTESRWVFDIPFGEKRVSYSPRVFMGERHLLTAQPAEQRELEGRRNLALNVLDQHGDRGCFPHASANVETRGESVFAARNAIDGVLENLSHGEWPYESWGINRRDDAEIRLDFGREVEIDEIVLWTRADFPHDNWWVEATFEFSDGTEKTVQMEKSIAPHRFPMEPKKISWMKMRDMKKAEDPSPFPALTQIQVYGREL</sequence>
<dbReference type="Proteomes" id="UP000292927">
    <property type="component" value="Unassembled WGS sequence"/>
</dbReference>
<proteinExistence type="predicted"/>
<dbReference type="Gene3D" id="2.60.120.260">
    <property type="entry name" value="Galactose-binding domain-like"/>
    <property type="match status" value="1"/>
</dbReference>
<accession>A0A4Q7PN49</accession>
<evidence type="ECO:0000313" key="1">
    <source>
        <dbReference type="EMBL" id="RZT02284.1"/>
    </source>
</evidence>
<organism evidence="1 2">
    <name type="scientific">Cuneatibacter caecimuris</name>
    <dbReference type="NCBI Taxonomy" id="1796618"/>
    <lineage>
        <taxon>Bacteria</taxon>
        <taxon>Bacillati</taxon>
        <taxon>Bacillota</taxon>
        <taxon>Clostridia</taxon>
        <taxon>Lachnospirales</taxon>
        <taxon>Lachnospiraceae</taxon>
        <taxon>Cuneatibacter</taxon>
    </lineage>
</organism>
<evidence type="ECO:0000313" key="2">
    <source>
        <dbReference type="Proteomes" id="UP000292927"/>
    </source>
</evidence>